<keyword evidence="3" id="KW-1003">Cell membrane</keyword>
<accession>A0A4Z2HRC4</accession>
<keyword evidence="7" id="KW-0851">Voltage-gated channel</keyword>
<evidence type="ECO:0000256" key="6">
    <source>
        <dbReference type="ARBA" id="ARBA00022826"/>
    </source>
</evidence>
<keyword evidence="10" id="KW-0406">Ion transport</keyword>
<keyword evidence="16" id="KW-1185">Reference proteome</keyword>
<keyword evidence="11 13" id="KW-0472">Membrane</keyword>
<keyword evidence="2" id="KW-0813">Transport</keyword>
<keyword evidence="4" id="KW-0633">Potassium transport</keyword>
<feature type="transmembrane region" description="Helical" evidence="13">
    <location>
        <begin position="50"/>
        <end position="70"/>
    </location>
</feature>
<dbReference type="PANTHER" id="PTHR11537">
    <property type="entry name" value="VOLTAGE-GATED POTASSIUM CHANNEL"/>
    <property type="match status" value="1"/>
</dbReference>
<feature type="domain" description="Ion transport" evidence="14">
    <location>
        <begin position="2"/>
        <end position="190"/>
    </location>
</feature>
<dbReference type="InterPro" id="IPR003968">
    <property type="entry name" value="K_chnl_volt-dep_Kv"/>
</dbReference>
<keyword evidence="6" id="KW-0631">Potassium channel</keyword>
<dbReference type="GO" id="GO:0005251">
    <property type="term" value="F:delayed rectifier potassium channel activity"/>
    <property type="evidence" value="ECO:0007669"/>
    <property type="project" value="TreeGrafter"/>
</dbReference>
<evidence type="ECO:0000256" key="8">
    <source>
        <dbReference type="ARBA" id="ARBA00022958"/>
    </source>
</evidence>
<evidence type="ECO:0000259" key="14">
    <source>
        <dbReference type="Pfam" id="PF00520"/>
    </source>
</evidence>
<dbReference type="InterPro" id="IPR005821">
    <property type="entry name" value="Ion_trans_dom"/>
</dbReference>
<evidence type="ECO:0000256" key="3">
    <source>
        <dbReference type="ARBA" id="ARBA00022475"/>
    </source>
</evidence>
<dbReference type="GO" id="GO:0001508">
    <property type="term" value="P:action potential"/>
    <property type="evidence" value="ECO:0007669"/>
    <property type="project" value="TreeGrafter"/>
</dbReference>
<dbReference type="Proteomes" id="UP000314294">
    <property type="component" value="Unassembled WGS sequence"/>
</dbReference>
<dbReference type="Gene3D" id="1.10.287.70">
    <property type="match status" value="1"/>
</dbReference>
<comment type="subcellular location">
    <subcellularLocation>
        <location evidence="1">Cell membrane</location>
        <topology evidence="1">Multi-pass membrane protein</topology>
    </subcellularLocation>
</comment>
<comment type="caution">
    <text evidence="15">The sequence shown here is derived from an EMBL/GenBank/DDBJ whole genome shotgun (WGS) entry which is preliminary data.</text>
</comment>
<dbReference type="OrthoDB" id="296522at2759"/>
<evidence type="ECO:0000313" key="15">
    <source>
        <dbReference type="EMBL" id="TNN68396.1"/>
    </source>
</evidence>
<dbReference type="SUPFAM" id="SSF81324">
    <property type="entry name" value="Voltage-gated potassium channels"/>
    <property type="match status" value="1"/>
</dbReference>
<dbReference type="GO" id="GO:0008076">
    <property type="term" value="C:voltage-gated potassium channel complex"/>
    <property type="evidence" value="ECO:0007669"/>
    <property type="project" value="InterPro"/>
</dbReference>
<gene>
    <name evidence="15" type="primary">Kcng3</name>
    <name evidence="15" type="ORF">EYF80_021317</name>
</gene>
<dbReference type="AlphaFoldDB" id="A0A4Z2HRC4"/>
<evidence type="ECO:0000256" key="4">
    <source>
        <dbReference type="ARBA" id="ARBA00022538"/>
    </source>
</evidence>
<reference evidence="15 16" key="1">
    <citation type="submission" date="2019-03" db="EMBL/GenBank/DDBJ databases">
        <title>First draft genome of Liparis tanakae, snailfish: a comprehensive survey of snailfish specific genes.</title>
        <authorList>
            <person name="Kim W."/>
            <person name="Song I."/>
            <person name="Jeong J.-H."/>
            <person name="Kim D."/>
            <person name="Kim S."/>
            <person name="Ryu S."/>
            <person name="Song J.Y."/>
            <person name="Lee S.K."/>
        </authorList>
    </citation>
    <scope>NUCLEOTIDE SEQUENCE [LARGE SCALE GENOMIC DNA]</scope>
    <source>
        <tissue evidence="15">Muscle</tissue>
    </source>
</reference>
<dbReference type="Pfam" id="PF00520">
    <property type="entry name" value="Ion_trans"/>
    <property type="match status" value="1"/>
</dbReference>
<feature type="transmembrane region" description="Helical" evidence="13">
    <location>
        <begin position="160"/>
        <end position="184"/>
    </location>
</feature>
<keyword evidence="5 13" id="KW-0812">Transmembrane</keyword>
<sequence>MGWFTAECTVRFLVARSKWDFIRRPLNIIDVIAITPYYVTMAMAQAGLPGAGLGVVGLILRVLRMMRVFWLMKLARHFMGLQTLGLTLTRCYREMVMLMVFVFVAMAIYSALAQLLEYGLDLGTQNPDYASIPAAAWWVIISMTTVGYGDVYPVTIGGRVLGGMCVVSGIVLLALPITFIYHSFVQCYHELKLRSARYARSVSVEMLK</sequence>
<keyword evidence="12" id="KW-0407">Ion channel</keyword>
<dbReference type="EMBL" id="SRLO01000190">
    <property type="protein sequence ID" value="TNN68396.1"/>
    <property type="molecule type" value="Genomic_DNA"/>
</dbReference>
<evidence type="ECO:0000256" key="7">
    <source>
        <dbReference type="ARBA" id="ARBA00022882"/>
    </source>
</evidence>
<feature type="transmembrane region" description="Helical" evidence="13">
    <location>
        <begin position="91"/>
        <end position="109"/>
    </location>
</feature>
<dbReference type="InterPro" id="IPR027359">
    <property type="entry name" value="Volt_channel_dom_sf"/>
</dbReference>
<protein>
    <submittedName>
        <fullName evidence="15">Potassium voltage-gated channel subfamily G member 3</fullName>
    </submittedName>
</protein>
<evidence type="ECO:0000256" key="5">
    <source>
        <dbReference type="ARBA" id="ARBA00022692"/>
    </source>
</evidence>
<dbReference type="FunFam" id="1.10.287.70:FF:000005">
    <property type="entry name" value="potassium voltage-gated channel subfamily G member 1"/>
    <property type="match status" value="1"/>
</dbReference>
<keyword evidence="8" id="KW-0630">Potassium</keyword>
<keyword evidence="9 13" id="KW-1133">Transmembrane helix</keyword>
<feature type="transmembrane region" description="Helical" evidence="13">
    <location>
        <begin position="129"/>
        <end position="148"/>
    </location>
</feature>
<organism evidence="15 16">
    <name type="scientific">Liparis tanakae</name>
    <name type="common">Tanaka's snailfish</name>
    <dbReference type="NCBI Taxonomy" id="230148"/>
    <lineage>
        <taxon>Eukaryota</taxon>
        <taxon>Metazoa</taxon>
        <taxon>Chordata</taxon>
        <taxon>Craniata</taxon>
        <taxon>Vertebrata</taxon>
        <taxon>Euteleostomi</taxon>
        <taxon>Actinopterygii</taxon>
        <taxon>Neopterygii</taxon>
        <taxon>Teleostei</taxon>
        <taxon>Neoteleostei</taxon>
        <taxon>Acanthomorphata</taxon>
        <taxon>Eupercaria</taxon>
        <taxon>Perciformes</taxon>
        <taxon>Cottioidei</taxon>
        <taxon>Cottales</taxon>
        <taxon>Liparidae</taxon>
        <taxon>Liparis</taxon>
    </lineage>
</organism>
<name>A0A4Z2HRC4_9TELE</name>
<dbReference type="PRINTS" id="PR01491">
    <property type="entry name" value="KVCHANNEL"/>
</dbReference>
<dbReference type="PRINTS" id="PR00169">
    <property type="entry name" value="KCHANNEL"/>
</dbReference>
<evidence type="ECO:0000256" key="2">
    <source>
        <dbReference type="ARBA" id="ARBA00022448"/>
    </source>
</evidence>
<proteinExistence type="predicted"/>
<evidence type="ECO:0000256" key="11">
    <source>
        <dbReference type="ARBA" id="ARBA00023136"/>
    </source>
</evidence>
<dbReference type="Gene3D" id="1.20.120.350">
    <property type="entry name" value="Voltage-gated potassium channels. Chain C"/>
    <property type="match status" value="1"/>
</dbReference>
<evidence type="ECO:0000256" key="9">
    <source>
        <dbReference type="ARBA" id="ARBA00022989"/>
    </source>
</evidence>
<evidence type="ECO:0000256" key="13">
    <source>
        <dbReference type="SAM" id="Phobius"/>
    </source>
</evidence>
<evidence type="ECO:0000256" key="12">
    <source>
        <dbReference type="ARBA" id="ARBA00023303"/>
    </source>
</evidence>
<evidence type="ECO:0000256" key="1">
    <source>
        <dbReference type="ARBA" id="ARBA00004651"/>
    </source>
</evidence>
<dbReference type="InterPro" id="IPR028325">
    <property type="entry name" value="VG_K_chnl"/>
</dbReference>
<evidence type="ECO:0000256" key="10">
    <source>
        <dbReference type="ARBA" id="ARBA00023065"/>
    </source>
</evidence>
<evidence type="ECO:0000313" key="16">
    <source>
        <dbReference type="Proteomes" id="UP000314294"/>
    </source>
</evidence>
<dbReference type="PANTHER" id="PTHR11537:SF91">
    <property type="entry name" value="POTASSIUM VOLTAGE-GATED CHANNEL SUBFAMILY G MEMBER 3"/>
    <property type="match status" value="1"/>
</dbReference>